<evidence type="ECO:0000313" key="4">
    <source>
        <dbReference type="EMBL" id="SMP21467.1"/>
    </source>
</evidence>
<name>A0AA45WPK7_9AQUI</name>
<dbReference type="SUPFAM" id="SSF53756">
    <property type="entry name" value="UDP-Glycosyltransferase/glycogen phosphorylase"/>
    <property type="match status" value="1"/>
</dbReference>
<accession>A0AA45WPK7</accession>
<proteinExistence type="predicted"/>
<dbReference type="AlphaFoldDB" id="A0AA45WPK7"/>
<dbReference type="PANTHER" id="PTHR45947:SF3">
    <property type="entry name" value="SULFOQUINOVOSYL TRANSFERASE SQD2"/>
    <property type="match status" value="1"/>
</dbReference>
<dbReference type="InterPro" id="IPR050194">
    <property type="entry name" value="Glycosyltransferase_grp1"/>
</dbReference>
<dbReference type="PANTHER" id="PTHR45947">
    <property type="entry name" value="SULFOQUINOVOSYL TRANSFERASE SQD2"/>
    <property type="match status" value="1"/>
</dbReference>
<dbReference type="InterPro" id="IPR016195">
    <property type="entry name" value="Pol/histidinol_Pase-like"/>
</dbReference>
<dbReference type="RefSeq" id="WP_265133655.1">
    <property type="nucleotide sequence ID" value="NZ_FXTX01000023.1"/>
</dbReference>
<dbReference type="CDD" id="cd03814">
    <property type="entry name" value="GT4-like"/>
    <property type="match status" value="1"/>
</dbReference>
<dbReference type="InterPro" id="IPR028098">
    <property type="entry name" value="Glyco_trans_4-like_N"/>
</dbReference>
<dbReference type="Gene3D" id="3.20.20.140">
    <property type="entry name" value="Metal-dependent hydrolases"/>
    <property type="match status" value="1"/>
</dbReference>
<feature type="domain" description="Glycosyltransferase subfamily 4-like N-terminal" evidence="3">
    <location>
        <begin position="428"/>
        <end position="568"/>
    </location>
</feature>
<feature type="domain" description="Glycosyl transferase family 1" evidence="2">
    <location>
        <begin position="590"/>
        <end position="734"/>
    </location>
</feature>
<sequence>MIKVDLHLHSVASNKPAGFFSKRIGINESYTDPFKLYNTLKERGMTLFTITDHDTIDGCLEIAHLPNVFISEEITTFFPEDGCKVHVIAIDINEKIHQDIQKIRYNIYELVDYLQQNNIIHILAHPFYDMDGKLKPEHIEKFLLLFDNWEILNGTRSNLSSKLTKKITERYTKEDILNLADKYGFYKRKKDFISFVGGSDDHGGLDLGLGYTYVEEGNTLEDLKNAIKQGKTIPEGLHGSPKRLTHMVMKIAFEGAKRQYNLGNLNYIAEILFEKKNKNSSILDMIIGSNSAEDFVKSVIGANRYEAIKEDTHKKIYTFFDSLFPYIVKNIKEMKSFNLERFSQNLGMAILSFIPLSTYLITYWQRAMEKNKSKELYNALTGEYHNDGKVAYFTDTLFEINGVAKTSKKILELAQKENLNLQMIISYEDYPDDEYIKNFKPLISFNLPEYEEIKINIPNFLDVLEYIEKENFDVIYSATPGIMGIYGFIISKILGIPFVVAHHTDFPEYIKRYTNDHFAYQYTWKAFSFLYNNADKVLSPSNHYKNELIKNGVKSEKIKVFKRGVDLNKFNPSYKDPTFWENFDPTYRYEKIVLYVGRVAKEKDLDIFVEVAKRFENTKGIKFAIVGDGPYRKEIEGKANNIIFTGYLEGEELSKAYASSYLFLFPSTTETFGNVILEAMASGLPVLVSDKGAAKEHIISGMNGFIIENNNINEYVSIITGLMNNKELYENLQKSCISLIKNLDYEKSLLDMINEFSLGLIKKKEYILI</sequence>
<dbReference type="Pfam" id="PF13439">
    <property type="entry name" value="Glyco_transf_4"/>
    <property type="match status" value="1"/>
</dbReference>
<evidence type="ECO:0000259" key="3">
    <source>
        <dbReference type="Pfam" id="PF13439"/>
    </source>
</evidence>
<keyword evidence="5" id="KW-1185">Reference proteome</keyword>
<dbReference type="InterPro" id="IPR001296">
    <property type="entry name" value="Glyco_trans_1"/>
</dbReference>
<keyword evidence="1" id="KW-0472">Membrane</keyword>
<dbReference type="SUPFAM" id="SSF89550">
    <property type="entry name" value="PHP domain-like"/>
    <property type="match status" value="1"/>
</dbReference>
<evidence type="ECO:0000313" key="5">
    <source>
        <dbReference type="Proteomes" id="UP001157947"/>
    </source>
</evidence>
<gene>
    <name evidence="4" type="ORF">SAMN06264868_12319</name>
</gene>
<keyword evidence="1" id="KW-1133">Transmembrane helix</keyword>
<feature type="transmembrane region" description="Helical" evidence="1">
    <location>
        <begin position="346"/>
        <end position="364"/>
    </location>
</feature>
<dbReference type="Proteomes" id="UP001157947">
    <property type="component" value="Unassembled WGS sequence"/>
</dbReference>
<dbReference type="EMBL" id="FXTX01000023">
    <property type="protein sequence ID" value="SMP21467.1"/>
    <property type="molecule type" value="Genomic_DNA"/>
</dbReference>
<evidence type="ECO:0000256" key="1">
    <source>
        <dbReference type="SAM" id="Phobius"/>
    </source>
</evidence>
<protein>
    <submittedName>
        <fullName evidence="4">Glycosyltransferase involved in cell wall bisynthesis</fullName>
    </submittedName>
</protein>
<organism evidence="4 5">
    <name type="scientific">Venenivibrio stagnispumantis</name>
    <dbReference type="NCBI Taxonomy" id="407998"/>
    <lineage>
        <taxon>Bacteria</taxon>
        <taxon>Pseudomonadati</taxon>
        <taxon>Aquificota</taxon>
        <taxon>Aquificia</taxon>
        <taxon>Aquificales</taxon>
        <taxon>Hydrogenothermaceae</taxon>
        <taxon>Venenivibrio</taxon>
    </lineage>
</organism>
<evidence type="ECO:0000259" key="2">
    <source>
        <dbReference type="Pfam" id="PF00534"/>
    </source>
</evidence>
<comment type="caution">
    <text evidence="4">The sequence shown here is derived from an EMBL/GenBank/DDBJ whole genome shotgun (WGS) entry which is preliminary data.</text>
</comment>
<dbReference type="Gene3D" id="3.40.50.2000">
    <property type="entry name" value="Glycogen Phosphorylase B"/>
    <property type="match status" value="2"/>
</dbReference>
<keyword evidence="1" id="KW-0812">Transmembrane</keyword>
<reference evidence="4" key="1">
    <citation type="submission" date="2017-05" db="EMBL/GenBank/DDBJ databases">
        <authorList>
            <person name="Varghese N."/>
            <person name="Submissions S."/>
        </authorList>
    </citation>
    <scope>NUCLEOTIDE SEQUENCE</scope>
    <source>
        <strain evidence="4">DSM 18763</strain>
    </source>
</reference>
<dbReference type="GO" id="GO:0016757">
    <property type="term" value="F:glycosyltransferase activity"/>
    <property type="evidence" value="ECO:0007669"/>
    <property type="project" value="InterPro"/>
</dbReference>
<dbReference type="Pfam" id="PF00534">
    <property type="entry name" value="Glycos_transf_1"/>
    <property type="match status" value="1"/>
</dbReference>